<comment type="similarity">
    <text evidence="1">Belongs to the asparaginase 1 family.</text>
</comment>
<protein>
    <submittedName>
        <fullName evidence="8">Asparaginase</fullName>
    </submittedName>
</protein>
<dbReference type="SUPFAM" id="SSF53774">
    <property type="entry name" value="Glutaminase/Asparaginase"/>
    <property type="match status" value="1"/>
</dbReference>
<dbReference type="SMART" id="SM00870">
    <property type="entry name" value="Asparaginase"/>
    <property type="match status" value="1"/>
</dbReference>
<dbReference type="Pfam" id="PF17763">
    <property type="entry name" value="Asparaginase_C"/>
    <property type="match status" value="1"/>
</dbReference>
<feature type="active site" description="O-isoaspartyl threonine intermediate" evidence="2">
    <location>
        <position position="13"/>
    </location>
</feature>
<dbReference type="GO" id="GO:0004067">
    <property type="term" value="F:asparaginase activity"/>
    <property type="evidence" value="ECO:0007669"/>
    <property type="project" value="UniProtKB-UniRule"/>
</dbReference>
<dbReference type="InterPro" id="IPR036152">
    <property type="entry name" value="Asp/glu_Ase-like_sf"/>
</dbReference>
<dbReference type="InterPro" id="IPR020827">
    <property type="entry name" value="Asparaginase/glutaminase_AS1"/>
</dbReference>
<dbReference type="PROSITE" id="PS51732">
    <property type="entry name" value="ASN_GLN_ASE_3"/>
    <property type="match status" value="1"/>
</dbReference>
<evidence type="ECO:0000256" key="5">
    <source>
        <dbReference type="PROSITE-ProRule" id="PRU10100"/>
    </source>
</evidence>
<dbReference type="AlphaFoldDB" id="A0A3E0DJH5"/>
<comment type="caution">
    <text evidence="8">The sequence shown here is derived from an EMBL/GenBank/DDBJ whole genome shotgun (WGS) entry which is preliminary data.</text>
</comment>
<evidence type="ECO:0000313" key="8">
    <source>
        <dbReference type="EMBL" id="REG81605.1"/>
    </source>
</evidence>
<dbReference type="PANTHER" id="PTHR11707">
    <property type="entry name" value="L-ASPARAGINASE"/>
    <property type="match status" value="1"/>
</dbReference>
<evidence type="ECO:0000256" key="4">
    <source>
        <dbReference type="PROSITE-ProRule" id="PRU10099"/>
    </source>
</evidence>
<feature type="domain" description="L-asparaginase N-terminal" evidence="6">
    <location>
        <begin position="4"/>
        <end position="190"/>
    </location>
</feature>
<dbReference type="PROSITE" id="PS00144">
    <property type="entry name" value="ASN_GLN_ASE_1"/>
    <property type="match status" value="1"/>
</dbReference>
<dbReference type="RefSeq" id="WP_115898741.1">
    <property type="nucleotide sequence ID" value="NZ_QUNG01000013.1"/>
</dbReference>
<feature type="active site" evidence="4">
    <location>
        <position position="13"/>
    </location>
</feature>
<dbReference type="InterPro" id="IPR040919">
    <property type="entry name" value="Asparaginase_C"/>
</dbReference>
<feature type="binding site" evidence="3">
    <location>
        <position position="58"/>
    </location>
    <ligand>
        <name>substrate</name>
    </ligand>
</feature>
<dbReference type="InterPro" id="IPR041725">
    <property type="entry name" value="L-asparaginase_I"/>
</dbReference>
<dbReference type="InterPro" id="IPR027473">
    <property type="entry name" value="L-asparaginase_C"/>
</dbReference>
<dbReference type="Gene3D" id="3.40.50.40">
    <property type="match status" value="1"/>
</dbReference>
<evidence type="ECO:0000259" key="7">
    <source>
        <dbReference type="Pfam" id="PF17763"/>
    </source>
</evidence>
<dbReference type="GO" id="GO:0006520">
    <property type="term" value="P:amino acid metabolic process"/>
    <property type="evidence" value="ECO:0007669"/>
    <property type="project" value="InterPro"/>
</dbReference>
<dbReference type="OrthoDB" id="9788068at2"/>
<gene>
    <name evidence="8" type="ORF">DFP81_11328</name>
</gene>
<dbReference type="PIRSF" id="PIRSF500176">
    <property type="entry name" value="L_ASNase"/>
    <property type="match status" value="1"/>
</dbReference>
<evidence type="ECO:0000256" key="1">
    <source>
        <dbReference type="ARBA" id="ARBA00010518"/>
    </source>
</evidence>
<keyword evidence="9" id="KW-1185">Reference proteome</keyword>
<dbReference type="PANTHER" id="PTHR11707:SF28">
    <property type="entry name" value="60 KDA LYSOPHOSPHOLIPASE"/>
    <property type="match status" value="1"/>
</dbReference>
<reference evidence="8 9" key="1">
    <citation type="submission" date="2018-08" db="EMBL/GenBank/DDBJ databases">
        <title>Genomic Encyclopedia of Type Strains, Phase III (KMG-III): the genomes of soil and plant-associated and newly described type strains.</title>
        <authorList>
            <person name="Whitman W."/>
        </authorList>
    </citation>
    <scope>NUCLEOTIDE SEQUENCE [LARGE SCALE GENOMIC DNA]</scope>
    <source>
        <strain evidence="8 9">CECT 7375</strain>
    </source>
</reference>
<evidence type="ECO:0000259" key="6">
    <source>
        <dbReference type="Pfam" id="PF00710"/>
    </source>
</evidence>
<dbReference type="Pfam" id="PF00710">
    <property type="entry name" value="Asparaginase"/>
    <property type="match status" value="1"/>
</dbReference>
<evidence type="ECO:0000256" key="2">
    <source>
        <dbReference type="PIRSR" id="PIRSR001220-1"/>
    </source>
</evidence>
<sequence length="342" mass="37038">MKSQVLILYTGGTIGMVQTDLGLAPASGLQERIELAMGASLPDLPSFEVMELSPLIDSANITPSNWTQLVSTLATHWQDYDGFIILHGTDTMAYTTSALSFMLGSCDKNVLVTGSQIPLGMNRSDATSNLQAALSLACNHPIPDVSLVFDGKLMRGNRVQKVSSGRFKAFATPNDELLGEIAIDMQLHYDRMLKQTSSADSQPISERALTFKEGAVAVLTLHPSQPASIYQSVLDDENCQAIVLMTYGAGNVPDQNTTFLDFLSETLLRKKVVVNLTQCLHGGVSQGAYAAGSVLSSMKVLSGYDMTLEAAFCKLHFLLAQGNDYQDIHNQWDINLCNEFSA</sequence>
<dbReference type="Proteomes" id="UP000256542">
    <property type="component" value="Unassembled WGS sequence"/>
</dbReference>
<dbReference type="InterPro" id="IPR037152">
    <property type="entry name" value="L-asparaginase_N_sf"/>
</dbReference>
<dbReference type="InterPro" id="IPR027475">
    <property type="entry name" value="Asparaginase/glutaminase_AS2"/>
</dbReference>
<dbReference type="PROSITE" id="PS00917">
    <property type="entry name" value="ASN_GLN_ASE_2"/>
    <property type="match status" value="1"/>
</dbReference>
<feature type="active site" evidence="5">
    <location>
        <position position="89"/>
    </location>
</feature>
<feature type="binding site" evidence="3">
    <location>
        <begin position="89"/>
        <end position="90"/>
    </location>
    <ligand>
        <name>substrate</name>
    </ligand>
</feature>
<proteinExistence type="inferred from homology"/>
<dbReference type="InterPro" id="IPR006034">
    <property type="entry name" value="Asparaginase/glutaminase-like"/>
</dbReference>
<dbReference type="EMBL" id="QUNG01000013">
    <property type="protein sequence ID" value="REG81605.1"/>
    <property type="molecule type" value="Genomic_DNA"/>
</dbReference>
<name>A0A3E0DJH5_9GAMM</name>
<organism evidence="8 9">
    <name type="scientific">Marinomonas pollencensis</name>
    <dbReference type="NCBI Taxonomy" id="491954"/>
    <lineage>
        <taxon>Bacteria</taxon>
        <taxon>Pseudomonadati</taxon>
        <taxon>Pseudomonadota</taxon>
        <taxon>Gammaproteobacteria</taxon>
        <taxon>Oceanospirillales</taxon>
        <taxon>Oceanospirillaceae</taxon>
        <taxon>Marinomonas</taxon>
    </lineage>
</organism>
<dbReference type="PIRSF" id="PIRSF001220">
    <property type="entry name" value="L-ASNase_gatD"/>
    <property type="match status" value="1"/>
</dbReference>
<dbReference type="SFLD" id="SFLDS00057">
    <property type="entry name" value="Glutaminase/Asparaginase"/>
    <property type="match status" value="1"/>
</dbReference>
<dbReference type="PRINTS" id="PR00139">
    <property type="entry name" value="ASNGLNASE"/>
</dbReference>
<feature type="domain" description="Asparaginase/glutaminase C-terminal" evidence="7">
    <location>
        <begin position="216"/>
        <end position="329"/>
    </location>
</feature>
<dbReference type="CDD" id="cd08963">
    <property type="entry name" value="L-asparaginase_I"/>
    <property type="match status" value="1"/>
</dbReference>
<dbReference type="InterPro" id="IPR027474">
    <property type="entry name" value="L-asparaginase_N"/>
</dbReference>
<evidence type="ECO:0000313" key="9">
    <source>
        <dbReference type="Proteomes" id="UP000256542"/>
    </source>
</evidence>
<evidence type="ECO:0000256" key="3">
    <source>
        <dbReference type="PIRSR" id="PIRSR001220-2"/>
    </source>
</evidence>
<dbReference type="Gene3D" id="3.40.50.1170">
    <property type="entry name" value="L-asparaginase, N-terminal domain"/>
    <property type="match status" value="1"/>
</dbReference>
<accession>A0A3E0DJH5</accession>